<keyword evidence="2" id="KW-1185">Reference proteome</keyword>
<sequence length="238" mass="26208">MTDSSHRLLLPDDEDWLGLLMGMEEPLLLQLSLNTRDARAGDEDVWEVPADLDTVAAHDAWGRIIQALPEPLREGARNSGRYVPAETRPAGQYTLYAPDGRYEHTPLYPVNIDQNDVAALVALLGHLRRALEGKGGSQLGEFLESLAGDWAEPGREPDAKRLVGDFARALAVLQLERQPDVELLLNALAAVGPDERATDPIVLSPPQEDAYQRYMTRVSSAVAGGDRHEYALHRFAND</sequence>
<evidence type="ECO:0000313" key="1">
    <source>
        <dbReference type="EMBL" id="MBB6439547.1"/>
    </source>
</evidence>
<evidence type="ECO:0000313" key="2">
    <source>
        <dbReference type="Proteomes" id="UP000540423"/>
    </source>
</evidence>
<comment type="caution">
    <text evidence="1">The sequence shown here is derived from an EMBL/GenBank/DDBJ whole genome shotgun (WGS) entry which is preliminary data.</text>
</comment>
<name>A0A7X0HKU9_9ACTN</name>
<dbReference type="RefSeq" id="WP_185036089.1">
    <property type="nucleotide sequence ID" value="NZ_BNBN01000015.1"/>
</dbReference>
<proteinExistence type="predicted"/>
<dbReference type="AlphaFoldDB" id="A0A7X0HKU9"/>
<protein>
    <submittedName>
        <fullName evidence="1">Uncharacterized protein</fullName>
    </submittedName>
</protein>
<reference evidence="1 2" key="1">
    <citation type="submission" date="2020-08" db="EMBL/GenBank/DDBJ databases">
        <title>Genomic Encyclopedia of Type Strains, Phase IV (KMG-IV): sequencing the most valuable type-strain genomes for metagenomic binning, comparative biology and taxonomic classification.</title>
        <authorList>
            <person name="Goeker M."/>
        </authorList>
    </citation>
    <scope>NUCLEOTIDE SEQUENCE [LARGE SCALE GENOMIC DNA]</scope>
    <source>
        <strain evidence="1 2">DSM 40141</strain>
    </source>
</reference>
<accession>A0A7X0HKU9</accession>
<organism evidence="1 2">
    <name type="scientific">Streptomyces candidus</name>
    <dbReference type="NCBI Taxonomy" id="67283"/>
    <lineage>
        <taxon>Bacteria</taxon>
        <taxon>Bacillati</taxon>
        <taxon>Actinomycetota</taxon>
        <taxon>Actinomycetes</taxon>
        <taxon>Kitasatosporales</taxon>
        <taxon>Streptomycetaceae</taxon>
        <taxon>Streptomyces</taxon>
    </lineage>
</organism>
<dbReference type="EMBL" id="JACHEM010000024">
    <property type="protein sequence ID" value="MBB6439547.1"/>
    <property type="molecule type" value="Genomic_DNA"/>
</dbReference>
<dbReference type="Proteomes" id="UP000540423">
    <property type="component" value="Unassembled WGS sequence"/>
</dbReference>
<gene>
    <name evidence="1" type="ORF">HNQ79_006059</name>
</gene>